<gene>
    <name evidence="1" type="ORF">CCUS01_16649</name>
</gene>
<sequence length="219" mass="24750">MNPLFHFNSHYKTSNHKALLYSPTRRKALQDLAGTDVDPNLENGTTLLSSGQGECIAVSGKAVFDKGSMAIEKKLELGNNLLEIYSAFFTMIFKSSCCRLCLEARIELERESVNAVETESAYIWDLSLRLVELKKDKFAWVELLLICRRLLSEHVSVLRLSHPYTPTSGNKLHCIKPEKLFPLLDLTRSQPKFTIEKLSSINWVGLFFGWLTVGNTPAL</sequence>
<dbReference type="EMBL" id="MPDP01000133">
    <property type="protein sequence ID" value="KAK1477431.1"/>
    <property type="molecule type" value="Genomic_DNA"/>
</dbReference>
<proteinExistence type="predicted"/>
<protein>
    <submittedName>
        <fullName evidence="1">Uncharacterized protein</fullName>
    </submittedName>
</protein>
<comment type="caution">
    <text evidence="1">The sequence shown here is derived from an EMBL/GenBank/DDBJ whole genome shotgun (WGS) entry which is preliminary data.</text>
</comment>
<keyword evidence="2" id="KW-1185">Reference proteome</keyword>
<name>A0AAI9Y295_9PEZI</name>
<evidence type="ECO:0000313" key="1">
    <source>
        <dbReference type="EMBL" id="KAK1477431.1"/>
    </source>
</evidence>
<evidence type="ECO:0000313" key="2">
    <source>
        <dbReference type="Proteomes" id="UP001239213"/>
    </source>
</evidence>
<reference evidence="1" key="1">
    <citation type="submission" date="2016-11" db="EMBL/GenBank/DDBJ databases">
        <title>The genome sequence of Colletotrichum cuscutae.</title>
        <authorList>
            <person name="Baroncelli R."/>
        </authorList>
    </citation>
    <scope>NUCLEOTIDE SEQUENCE</scope>
    <source>
        <strain evidence="1">IMI 304802</strain>
    </source>
</reference>
<accession>A0AAI9Y295</accession>
<dbReference type="Proteomes" id="UP001239213">
    <property type="component" value="Unassembled WGS sequence"/>
</dbReference>
<organism evidence="1 2">
    <name type="scientific">Colletotrichum cuscutae</name>
    <dbReference type="NCBI Taxonomy" id="1209917"/>
    <lineage>
        <taxon>Eukaryota</taxon>
        <taxon>Fungi</taxon>
        <taxon>Dikarya</taxon>
        <taxon>Ascomycota</taxon>
        <taxon>Pezizomycotina</taxon>
        <taxon>Sordariomycetes</taxon>
        <taxon>Hypocreomycetidae</taxon>
        <taxon>Glomerellales</taxon>
        <taxon>Glomerellaceae</taxon>
        <taxon>Colletotrichum</taxon>
        <taxon>Colletotrichum acutatum species complex</taxon>
    </lineage>
</organism>
<dbReference type="AlphaFoldDB" id="A0AAI9Y295"/>